<dbReference type="EMBL" id="AP022853">
    <property type="protein sequence ID" value="BCB25125.1"/>
    <property type="molecule type" value="Genomic_DNA"/>
</dbReference>
<feature type="binding site" evidence="14">
    <location>
        <begin position="252"/>
        <end position="258"/>
    </location>
    <ligand>
        <name>S-adenosyl-L-methionine</name>
        <dbReference type="ChEBI" id="CHEBI:59789"/>
    </ligand>
</feature>
<dbReference type="SUPFAM" id="SSF48013">
    <property type="entry name" value="NusB-like"/>
    <property type="match status" value="1"/>
</dbReference>
<organism evidence="16 17">
    <name type="scientific">Sulfurimicrobium lacus</name>
    <dbReference type="NCBI Taxonomy" id="2715678"/>
    <lineage>
        <taxon>Bacteria</taxon>
        <taxon>Pseudomonadati</taxon>
        <taxon>Pseudomonadota</taxon>
        <taxon>Betaproteobacteria</taxon>
        <taxon>Nitrosomonadales</taxon>
        <taxon>Sulfuricellaceae</taxon>
        <taxon>Sulfurimicrobium</taxon>
    </lineage>
</organism>
<evidence type="ECO:0000256" key="13">
    <source>
        <dbReference type="ARBA" id="ARBA00047283"/>
    </source>
</evidence>
<dbReference type="GO" id="GO:0003723">
    <property type="term" value="F:RNA binding"/>
    <property type="evidence" value="ECO:0007669"/>
    <property type="project" value="UniProtKB-UniRule"/>
</dbReference>
<dbReference type="InterPro" id="IPR054728">
    <property type="entry name" value="RsmB-like_ferredoxin"/>
</dbReference>
<evidence type="ECO:0000256" key="2">
    <source>
        <dbReference type="ARBA" id="ARBA00004496"/>
    </source>
</evidence>
<dbReference type="GO" id="GO:0006355">
    <property type="term" value="P:regulation of DNA-templated transcription"/>
    <property type="evidence" value="ECO:0007669"/>
    <property type="project" value="InterPro"/>
</dbReference>
<dbReference type="Gene3D" id="1.10.940.10">
    <property type="entry name" value="NusB-like"/>
    <property type="match status" value="1"/>
</dbReference>
<dbReference type="GO" id="GO:0005737">
    <property type="term" value="C:cytoplasm"/>
    <property type="evidence" value="ECO:0007669"/>
    <property type="project" value="UniProtKB-SubCell"/>
</dbReference>
<sequence>MLDAQRLAALAVAQVLAGRNLNQVLQKELARHPQLTPQQRAMLQDLSYGTLRHYGTLQAVLGALLQKPLQDESIRALLLVALYQLAYTHTQSHAVVDHAVRVTVQALRKTSAKGLVNAILRNFLRRREALLADAAAAGEEARHGHPQWWIDKLRSQYPQQWEEILACGNQHPPMALRVNRRLGNAQAYLDQLSQVGIVGRALAQSGILLEQPVAVDRLPGFSAGQVSVQDGGAQLAASLLDVADGMRVLDACSAPGGKTAHLLELADLDLTALDHDSKRLQKVEQNLRRLGFKAECLVGDAAEPQKWWNGKPFQRILADVPCSASGVVRRHPDIKWLRRESDIAQFAAQQAAILDALWRCLEQGGKLLYVTCSVFAEENSRQVAAFLQRHGDAELLPLPGRAEQDLQLLPDQEHDGFYYALLAKL</sequence>
<dbReference type="EC" id="2.1.1.176" evidence="4"/>
<dbReference type="AlphaFoldDB" id="A0A6F8V8M2"/>
<dbReference type="NCBIfam" id="NF008149">
    <property type="entry name" value="PRK10901.1"/>
    <property type="match status" value="1"/>
</dbReference>
<dbReference type="Pfam" id="PF22458">
    <property type="entry name" value="RsmF-B_ferredox"/>
    <property type="match status" value="1"/>
</dbReference>
<dbReference type="RefSeq" id="WP_173058542.1">
    <property type="nucleotide sequence ID" value="NZ_AP022853.1"/>
</dbReference>
<dbReference type="Gene3D" id="3.40.50.150">
    <property type="entry name" value="Vaccinia Virus protein VP39"/>
    <property type="match status" value="1"/>
</dbReference>
<evidence type="ECO:0000256" key="12">
    <source>
        <dbReference type="ARBA" id="ARBA00031088"/>
    </source>
</evidence>
<dbReference type="InterPro" id="IPR018314">
    <property type="entry name" value="RsmB/NOL1/NOP2-like_CS"/>
</dbReference>
<feature type="binding site" evidence="14">
    <location>
        <position position="319"/>
    </location>
    <ligand>
        <name>S-adenosyl-L-methionine</name>
        <dbReference type="ChEBI" id="CHEBI:59789"/>
    </ligand>
</feature>
<dbReference type="Gene3D" id="3.30.70.1170">
    <property type="entry name" value="Sun protein, domain 3"/>
    <property type="match status" value="1"/>
</dbReference>
<comment type="similarity">
    <text evidence="3 14">Belongs to the class I-like SAM-binding methyltransferase superfamily. RsmB/NOP family.</text>
</comment>
<dbReference type="KEGG" id="slac:SKTS_00110"/>
<dbReference type="CDD" id="cd02440">
    <property type="entry name" value="AdoMet_MTases"/>
    <property type="match status" value="1"/>
</dbReference>
<evidence type="ECO:0000256" key="8">
    <source>
        <dbReference type="ARBA" id="ARBA00022679"/>
    </source>
</evidence>
<dbReference type="PROSITE" id="PS01153">
    <property type="entry name" value="NOL1_NOP2_SUN"/>
    <property type="match status" value="1"/>
</dbReference>
<evidence type="ECO:0000256" key="4">
    <source>
        <dbReference type="ARBA" id="ARBA00012140"/>
    </source>
</evidence>
<name>A0A6F8V8M2_9PROT</name>
<evidence type="ECO:0000256" key="14">
    <source>
        <dbReference type="PROSITE-ProRule" id="PRU01023"/>
    </source>
</evidence>
<dbReference type="SUPFAM" id="SSF53335">
    <property type="entry name" value="S-adenosyl-L-methionine-dependent methyltransferases"/>
    <property type="match status" value="1"/>
</dbReference>
<feature type="active site" description="Nucleophile" evidence="14">
    <location>
        <position position="372"/>
    </location>
</feature>
<dbReference type="Pfam" id="PF01029">
    <property type="entry name" value="NusB"/>
    <property type="match status" value="1"/>
</dbReference>
<keyword evidence="5" id="KW-0963">Cytoplasm</keyword>
<proteinExistence type="inferred from homology"/>
<dbReference type="InterPro" id="IPR001678">
    <property type="entry name" value="MeTrfase_RsmB-F_NOP2_dom"/>
</dbReference>
<evidence type="ECO:0000313" key="16">
    <source>
        <dbReference type="EMBL" id="BCB25125.1"/>
    </source>
</evidence>
<dbReference type="Gene3D" id="1.10.287.730">
    <property type="entry name" value="Helix hairpin bin"/>
    <property type="match status" value="1"/>
</dbReference>
<gene>
    <name evidence="16" type="ORF">SKTS_00110</name>
</gene>
<evidence type="ECO:0000313" key="17">
    <source>
        <dbReference type="Proteomes" id="UP000502260"/>
    </source>
</evidence>
<keyword evidence="7 14" id="KW-0489">Methyltransferase</keyword>
<dbReference type="InterPro" id="IPR035926">
    <property type="entry name" value="NusB-like_sf"/>
</dbReference>
<dbReference type="NCBIfam" id="TIGR00563">
    <property type="entry name" value="rsmB"/>
    <property type="match status" value="1"/>
</dbReference>
<keyword evidence="17" id="KW-1185">Reference proteome</keyword>
<feature type="domain" description="SAM-dependent MTase RsmB/NOP-type" evidence="15">
    <location>
        <begin position="164"/>
        <end position="425"/>
    </location>
</feature>
<keyword evidence="9 14" id="KW-0949">S-adenosyl-L-methionine</keyword>
<comment type="catalytic activity">
    <reaction evidence="13">
        <text>cytidine(967) in 16S rRNA + S-adenosyl-L-methionine = 5-methylcytidine(967) in 16S rRNA + S-adenosyl-L-homocysteine + H(+)</text>
        <dbReference type="Rhea" id="RHEA:42748"/>
        <dbReference type="Rhea" id="RHEA-COMP:10219"/>
        <dbReference type="Rhea" id="RHEA-COMP:10220"/>
        <dbReference type="ChEBI" id="CHEBI:15378"/>
        <dbReference type="ChEBI" id="CHEBI:57856"/>
        <dbReference type="ChEBI" id="CHEBI:59789"/>
        <dbReference type="ChEBI" id="CHEBI:74483"/>
        <dbReference type="ChEBI" id="CHEBI:82748"/>
        <dbReference type="EC" id="2.1.1.176"/>
    </reaction>
</comment>
<accession>A0A6F8V8M2</accession>
<keyword evidence="6" id="KW-0698">rRNA processing</keyword>
<comment type="subcellular location">
    <subcellularLocation>
        <location evidence="2">Cytoplasm</location>
    </subcellularLocation>
</comment>
<evidence type="ECO:0000259" key="15">
    <source>
        <dbReference type="PROSITE" id="PS51686"/>
    </source>
</evidence>
<feature type="binding site" evidence="14">
    <location>
        <position position="300"/>
    </location>
    <ligand>
        <name>S-adenosyl-L-methionine</name>
        <dbReference type="ChEBI" id="CHEBI:59789"/>
    </ligand>
</feature>
<evidence type="ECO:0000256" key="7">
    <source>
        <dbReference type="ARBA" id="ARBA00022603"/>
    </source>
</evidence>
<evidence type="ECO:0000256" key="9">
    <source>
        <dbReference type="ARBA" id="ARBA00022691"/>
    </source>
</evidence>
<dbReference type="InterPro" id="IPR023267">
    <property type="entry name" value="RCMT"/>
</dbReference>
<comment type="function">
    <text evidence="1">Specifically methylates the cytosine at position 967 (m5C967) of 16S rRNA.</text>
</comment>
<protein>
    <recommendedName>
        <fullName evidence="4">16S rRNA (cytosine(967)-C(5))-methyltransferase</fullName>
        <ecNumber evidence="4">2.1.1.176</ecNumber>
    </recommendedName>
    <alternativeName>
        <fullName evidence="11">16S rRNA m5C967 methyltransferase</fullName>
    </alternativeName>
    <alternativeName>
        <fullName evidence="12">rRNA (cytosine-C(5)-)-methyltransferase RsmB</fullName>
    </alternativeName>
</protein>
<dbReference type="PANTHER" id="PTHR22807:SF61">
    <property type="entry name" value="NOL1_NOP2_SUN FAMILY PROTEIN _ ANTITERMINATION NUSB DOMAIN-CONTAINING PROTEIN"/>
    <property type="match status" value="1"/>
</dbReference>
<dbReference type="PROSITE" id="PS51686">
    <property type="entry name" value="SAM_MT_RSMB_NOP"/>
    <property type="match status" value="1"/>
</dbReference>
<keyword evidence="8 14" id="KW-0808">Transferase</keyword>
<keyword evidence="10 14" id="KW-0694">RNA-binding</keyword>
<dbReference type="InterPro" id="IPR029063">
    <property type="entry name" value="SAM-dependent_MTases_sf"/>
</dbReference>
<dbReference type="PRINTS" id="PR02008">
    <property type="entry name" value="RCMTFAMILY"/>
</dbReference>
<dbReference type="InterPro" id="IPR006027">
    <property type="entry name" value="NusB_RsmB_TIM44"/>
</dbReference>
<dbReference type="PANTHER" id="PTHR22807">
    <property type="entry name" value="NOP2 YEAST -RELATED NOL1/NOP2/FMU SUN DOMAIN-CONTAINING"/>
    <property type="match status" value="1"/>
</dbReference>
<dbReference type="InterPro" id="IPR049560">
    <property type="entry name" value="MeTrfase_RsmB-F_NOP2_cat"/>
</dbReference>
<evidence type="ECO:0000256" key="10">
    <source>
        <dbReference type="ARBA" id="ARBA00022884"/>
    </source>
</evidence>
<dbReference type="GO" id="GO:0008649">
    <property type="term" value="F:rRNA methyltransferase activity"/>
    <property type="evidence" value="ECO:0007669"/>
    <property type="project" value="InterPro"/>
</dbReference>
<evidence type="ECO:0000256" key="1">
    <source>
        <dbReference type="ARBA" id="ARBA00002724"/>
    </source>
</evidence>
<evidence type="ECO:0000256" key="3">
    <source>
        <dbReference type="ARBA" id="ARBA00007494"/>
    </source>
</evidence>
<dbReference type="FunFam" id="3.40.50.150:FF:000022">
    <property type="entry name" value="Ribosomal RNA small subunit methyltransferase B"/>
    <property type="match status" value="1"/>
</dbReference>
<evidence type="ECO:0000256" key="6">
    <source>
        <dbReference type="ARBA" id="ARBA00022552"/>
    </source>
</evidence>
<dbReference type="Proteomes" id="UP000502260">
    <property type="component" value="Chromosome"/>
</dbReference>
<dbReference type="Pfam" id="PF01189">
    <property type="entry name" value="Methyltr_RsmB-F"/>
    <property type="match status" value="1"/>
</dbReference>
<evidence type="ECO:0000256" key="11">
    <source>
        <dbReference type="ARBA" id="ARBA00030399"/>
    </source>
</evidence>
<feature type="binding site" evidence="14">
    <location>
        <position position="274"/>
    </location>
    <ligand>
        <name>S-adenosyl-L-methionine</name>
        <dbReference type="ChEBI" id="CHEBI:59789"/>
    </ligand>
</feature>
<evidence type="ECO:0000256" key="5">
    <source>
        <dbReference type="ARBA" id="ARBA00022490"/>
    </source>
</evidence>
<dbReference type="InterPro" id="IPR004573">
    <property type="entry name" value="rRNA_ssu_MeTfrase_B"/>
</dbReference>
<reference evidence="17" key="1">
    <citation type="submission" date="2020-03" db="EMBL/GenBank/DDBJ databases">
        <title>Complete genome sequence of sulfur-oxidizing bacterium skT11.</title>
        <authorList>
            <person name="Kanda M."/>
            <person name="Kojima H."/>
            <person name="Fukui M."/>
        </authorList>
    </citation>
    <scope>NUCLEOTIDE SEQUENCE [LARGE SCALE GENOMIC DNA]</scope>
    <source>
        <strain evidence="17">skT11</strain>
    </source>
</reference>